<protein>
    <submittedName>
        <fullName evidence="2">Uncharacterized protein</fullName>
    </submittedName>
</protein>
<keyword evidence="3" id="KW-1185">Reference proteome</keyword>
<keyword evidence="1" id="KW-0472">Membrane</keyword>
<dbReference type="AlphaFoldDB" id="A0A1I7GYE1"/>
<keyword evidence="1" id="KW-1133">Transmembrane helix</keyword>
<keyword evidence="1" id="KW-0812">Transmembrane</keyword>
<accession>A0A1I7GYE1</accession>
<feature type="transmembrane region" description="Helical" evidence="1">
    <location>
        <begin position="120"/>
        <end position="140"/>
    </location>
</feature>
<evidence type="ECO:0000313" key="2">
    <source>
        <dbReference type="EMBL" id="SFU53276.1"/>
    </source>
</evidence>
<dbReference type="EMBL" id="FPBK01000006">
    <property type="protein sequence ID" value="SFU53276.1"/>
    <property type="molecule type" value="Genomic_DNA"/>
</dbReference>
<evidence type="ECO:0000313" key="3">
    <source>
        <dbReference type="Proteomes" id="UP000199138"/>
    </source>
</evidence>
<organism evidence="2 3">
    <name type="scientific">Pustulibacterium marinum</name>
    <dbReference type="NCBI Taxonomy" id="1224947"/>
    <lineage>
        <taxon>Bacteria</taxon>
        <taxon>Pseudomonadati</taxon>
        <taxon>Bacteroidota</taxon>
        <taxon>Flavobacteriia</taxon>
        <taxon>Flavobacteriales</taxon>
        <taxon>Flavobacteriaceae</taxon>
        <taxon>Pustulibacterium</taxon>
    </lineage>
</organism>
<evidence type="ECO:0000256" key="1">
    <source>
        <dbReference type="SAM" id="Phobius"/>
    </source>
</evidence>
<dbReference type="Proteomes" id="UP000199138">
    <property type="component" value="Unassembled WGS sequence"/>
</dbReference>
<reference evidence="3" key="1">
    <citation type="submission" date="2016-10" db="EMBL/GenBank/DDBJ databases">
        <authorList>
            <person name="Varghese N."/>
            <person name="Submissions S."/>
        </authorList>
    </citation>
    <scope>NUCLEOTIDE SEQUENCE [LARGE SCALE GENOMIC DNA]</scope>
    <source>
        <strain evidence="3">CGMCC 1.12333</strain>
    </source>
</reference>
<feature type="transmembrane region" description="Helical" evidence="1">
    <location>
        <begin position="523"/>
        <end position="542"/>
    </location>
</feature>
<proteinExistence type="predicted"/>
<gene>
    <name evidence="2" type="ORF">SAMN05216480_10681</name>
</gene>
<feature type="transmembrane region" description="Helical" evidence="1">
    <location>
        <begin position="186"/>
        <end position="205"/>
    </location>
</feature>
<dbReference type="STRING" id="1224947.SAMN05216480_10681"/>
<sequence length="546" mass="62192">MFQAYITIALWSKIRTFKNFFRPFPEVIKKQVSDDSKYIVDLEEEVENPEEEEYFQEATELAMLSDEEPDTRLGNMIKPINNYITKTRGIGVDFHILKDIIDRNVDIIEEEIHNRIYAPLYIGLAATMLGIILGLFSINFKADNNSIITNSQLQTIEQIQGNDTENVSTQEALNKLQPLLDGVKTAMVASVFGLICTTLLSVWGFKNAKTDNEKDKNKLLSLIQSELMPKMNRSRLPEIDVLANKLDDFAKNTVSAIQNLDKIVKGSKQNLQNEAMLLQQVQDLDIKKLSKANIDIFKKLESMMISFENFAGYYENLDRSLLNTTKLISQLEMFIKNTDNLGAVLEGLKQNIHLGNDATIFFNQHLKSFEHYSEAINEAIADTDQKMARAVGALGSSVEKQFEVLNESVATYDVKLNNAFTNAIDGYNATIQHQVDKTTEAFELARPKFEKLNNLEKLNAIDSKLNSLENNIVQTFKEGTAQQVKAIKEIEWRQEPPTYTTQQVQVPQKYNETKMSKRQWSEFIVKMIAFTIIIVCGVLFIYNSLV</sequence>
<name>A0A1I7GYE1_9FLAO</name>